<name>A0ABR9R105_9FIRM</name>
<keyword evidence="2" id="KW-1185">Reference proteome</keyword>
<sequence length="78" mass="9131">MPAKKTFHQAAEQKNFLAQYGVNGPLDKQERKQSSPPVKPRGETIFFTDFYHKKCRILVQEHAKLTKRQIRSSFLKKV</sequence>
<evidence type="ECO:0000313" key="2">
    <source>
        <dbReference type="Proteomes" id="UP000768567"/>
    </source>
</evidence>
<gene>
    <name evidence="1" type="ORF">INF35_03130</name>
</gene>
<protein>
    <submittedName>
        <fullName evidence="1">Uncharacterized protein</fullName>
    </submittedName>
</protein>
<comment type="caution">
    <text evidence="1">The sequence shown here is derived from an EMBL/GenBank/DDBJ whole genome shotgun (WGS) entry which is preliminary data.</text>
</comment>
<proteinExistence type="predicted"/>
<dbReference type="Proteomes" id="UP000768567">
    <property type="component" value="Unassembled WGS sequence"/>
</dbReference>
<organism evidence="1 2">
    <name type="scientific">Gemmiger gallinarum</name>
    <dbReference type="NCBI Taxonomy" id="2779354"/>
    <lineage>
        <taxon>Bacteria</taxon>
        <taxon>Bacillati</taxon>
        <taxon>Bacillota</taxon>
        <taxon>Clostridia</taxon>
        <taxon>Eubacteriales</taxon>
        <taxon>Gemmiger</taxon>
    </lineage>
</organism>
<reference evidence="1 2" key="1">
    <citation type="submission" date="2020-10" db="EMBL/GenBank/DDBJ databases">
        <title>ChiBAC.</title>
        <authorList>
            <person name="Zenner C."/>
            <person name="Hitch T.C.A."/>
            <person name="Clavel T."/>
        </authorList>
    </citation>
    <scope>NUCLEOTIDE SEQUENCE [LARGE SCALE GENOMIC DNA]</scope>
    <source>
        <strain evidence="1 2">DSM 109015</strain>
    </source>
</reference>
<dbReference type="EMBL" id="JADCKC010000001">
    <property type="protein sequence ID" value="MBE5036780.1"/>
    <property type="molecule type" value="Genomic_DNA"/>
</dbReference>
<accession>A0ABR9R105</accession>
<evidence type="ECO:0000313" key="1">
    <source>
        <dbReference type="EMBL" id="MBE5036780.1"/>
    </source>
</evidence>